<comment type="caution">
    <text evidence="1">The sequence shown here is derived from an EMBL/GenBank/DDBJ whole genome shotgun (WGS) entry which is preliminary data.</text>
</comment>
<keyword evidence="2" id="KW-1185">Reference proteome</keyword>
<dbReference type="Proteomes" id="UP000814128">
    <property type="component" value="Unassembled WGS sequence"/>
</dbReference>
<evidence type="ECO:0000313" key="2">
    <source>
        <dbReference type="Proteomes" id="UP000814128"/>
    </source>
</evidence>
<proteinExistence type="predicted"/>
<gene>
    <name evidence="1" type="ORF">K488DRAFT_57635</name>
</gene>
<dbReference type="EMBL" id="MU273718">
    <property type="protein sequence ID" value="KAI0028847.1"/>
    <property type="molecule type" value="Genomic_DNA"/>
</dbReference>
<organism evidence="1 2">
    <name type="scientific">Vararia minispora EC-137</name>
    <dbReference type="NCBI Taxonomy" id="1314806"/>
    <lineage>
        <taxon>Eukaryota</taxon>
        <taxon>Fungi</taxon>
        <taxon>Dikarya</taxon>
        <taxon>Basidiomycota</taxon>
        <taxon>Agaricomycotina</taxon>
        <taxon>Agaricomycetes</taxon>
        <taxon>Russulales</taxon>
        <taxon>Lachnocladiaceae</taxon>
        <taxon>Vararia</taxon>
    </lineage>
</organism>
<evidence type="ECO:0000313" key="1">
    <source>
        <dbReference type="EMBL" id="KAI0028847.1"/>
    </source>
</evidence>
<reference evidence="1" key="1">
    <citation type="submission" date="2021-02" db="EMBL/GenBank/DDBJ databases">
        <authorList>
            <consortium name="DOE Joint Genome Institute"/>
            <person name="Ahrendt S."/>
            <person name="Looney B.P."/>
            <person name="Miyauchi S."/>
            <person name="Morin E."/>
            <person name="Drula E."/>
            <person name="Courty P.E."/>
            <person name="Chicoki N."/>
            <person name="Fauchery L."/>
            <person name="Kohler A."/>
            <person name="Kuo A."/>
            <person name="Labutti K."/>
            <person name="Pangilinan J."/>
            <person name="Lipzen A."/>
            <person name="Riley R."/>
            <person name="Andreopoulos W."/>
            <person name="He G."/>
            <person name="Johnson J."/>
            <person name="Barry K.W."/>
            <person name="Grigoriev I.V."/>
            <person name="Nagy L."/>
            <person name="Hibbett D."/>
            <person name="Henrissat B."/>
            <person name="Matheny P.B."/>
            <person name="Labbe J."/>
            <person name="Martin F."/>
        </authorList>
    </citation>
    <scope>NUCLEOTIDE SEQUENCE</scope>
    <source>
        <strain evidence="1">EC-137</strain>
    </source>
</reference>
<reference evidence="1" key="2">
    <citation type="journal article" date="2022" name="New Phytol.">
        <title>Evolutionary transition to the ectomycorrhizal habit in the genomes of a hyperdiverse lineage of mushroom-forming fungi.</title>
        <authorList>
            <person name="Looney B."/>
            <person name="Miyauchi S."/>
            <person name="Morin E."/>
            <person name="Drula E."/>
            <person name="Courty P.E."/>
            <person name="Kohler A."/>
            <person name="Kuo A."/>
            <person name="LaButti K."/>
            <person name="Pangilinan J."/>
            <person name="Lipzen A."/>
            <person name="Riley R."/>
            <person name="Andreopoulos W."/>
            <person name="He G."/>
            <person name="Johnson J."/>
            <person name="Nolan M."/>
            <person name="Tritt A."/>
            <person name="Barry K.W."/>
            <person name="Grigoriev I.V."/>
            <person name="Nagy L.G."/>
            <person name="Hibbett D."/>
            <person name="Henrissat B."/>
            <person name="Matheny P.B."/>
            <person name="Labbe J."/>
            <person name="Martin F.M."/>
        </authorList>
    </citation>
    <scope>NUCLEOTIDE SEQUENCE</scope>
    <source>
        <strain evidence="1">EC-137</strain>
    </source>
</reference>
<sequence length="542" mass="58339">MLFVILLAGIGAVIFQSMACRLGCVTGLDLATHCRLLLYNRPKYRLLCRYGLLYPLYALCEVAIISTDLAELLGSGIGLVLLFPSMPLWAAMLITAVDVLVFLVIGDPSRGGGRPARIFEWTVMALVVGVIVSFVILLVKIGAQWNEVFLGYVPSAQLFQTSPNAIYAAIGILGATVMPHALFLGSYLATQDRESALPEPIPLPVATSTNRERCTAYLRSLFAVTRSERIAADRQHRSQFVRPDNNTYEFIHAHLGHGIVDIVASLLCIAVPINSAILVIAASVFYDKATPRLKDPNSSAVGLFDAYDLIQQRIGPAPAVIFAIALLCAGQTASITATLAGQIVSEGFIEWRISPVMRRMVTRLLGLIPALAVATALGREGIEVLMVISQVVLSVVLPFVVLPLIYLSSSSHIMSVEKARPSTMATLSISEKFDGNGPEPLPEIVSVRDDVSTPSGATSIYSGEIEEALRTETSRSDTISDDVELPPRQSTFDPVACESRIGTVNLSNGSAVVFFGYLFWILVVVANVYALVELAIGNVSTS</sequence>
<accession>A0ACB8QAX1</accession>
<protein>
    <submittedName>
        <fullName evidence="1">Nramp-domain-containing protein</fullName>
    </submittedName>
</protein>
<name>A0ACB8QAX1_9AGAM</name>